<proteinExistence type="predicted"/>
<organism evidence="1 2">
    <name type="scientific">Sphaerimonospora cavernae</name>
    <dbReference type="NCBI Taxonomy" id="1740611"/>
    <lineage>
        <taxon>Bacteria</taxon>
        <taxon>Bacillati</taxon>
        <taxon>Actinomycetota</taxon>
        <taxon>Actinomycetes</taxon>
        <taxon>Streptosporangiales</taxon>
        <taxon>Streptosporangiaceae</taxon>
        <taxon>Sphaerimonospora</taxon>
    </lineage>
</organism>
<accession>A0ABV6U2B3</accession>
<dbReference type="RefSeq" id="WP_394300748.1">
    <property type="nucleotide sequence ID" value="NZ_JBHMQT010000014.1"/>
</dbReference>
<name>A0ABV6U2B3_9ACTN</name>
<dbReference type="Proteomes" id="UP001589870">
    <property type="component" value="Unassembled WGS sequence"/>
</dbReference>
<sequence length="146" mass="15982">MIRNEVRLRIDNDEAVPHANGGGQDGEFVRDVRDMPGHTGDHLVSGQPVPERSCPPWCMDAHIDEHPGERIHTAWVQAVDLHAIPLAGLPQRLWLDLVLGPGDDEPRIHLQIDDRAVIEMTIAEARSAGMHLIGLAALGVMEIPPA</sequence>
<comment type="caution">
    <text evidence="1">The sequence shown here is derived from an EMBL/GenBank/DDBJ whole genome shotgun (WGS) entry which is preliminary data.</text>
</comment>
<gene>
    <name evidence="1" type="ORF">ACFHYQ_09600</name>
</gene>
<dbReference type="EMBL" id="JBHMQT010000014">
    <property type="protein sequence ID" value="MFC0862548.1"/>
    <property type="molecule type" value="Genomic_DNA"/>
</dbReference>
<evidence type="ECO:0000313" key="2">
    <source>
        <dbReference type="Proteomes" id="UP001589870"/>
    </source>
</evidence>
<keyword evidence="2" id="KW-1185">Reference proteome</keyword>
<reference evidence="1 2" key="1">
    <citation type="submission" date="2024-09" db="EMBL/GenBank/DDBJ databases">
        <authorList>
            <person name="Sun Q."/>
            <person name="Mori K."/>
        </authorList>
    </citation>
    <scope>NUCLEOTIDE SEQUENCE [LARGE SCALE GENOMIC DNA]</scope>
    <source>
        <strain evidence="1 2">TBRC 1851</strain>
    </source>
</reference>
<protein>
    <submittedName>
        <fullName evidence="1">Uncharacterized protein</fullName>
    </submittedName>
</protein>
<evidence type="ECO:0000313" key="1">
    <source>
        <dbReference type="EMBL" id="MFC0862548.1"/>
    </source>
</evidence>